<name>A0A1N6FQ42_9BACT</name>
<evidence type="ECO:0000256" key="1">
    <source>
        <dbReference type="SAM" id="MobiDB-lite"/>
    </source>
</evidence>
<sequence length="224" mass="25587">MAEKMTRHSPYNYAFDNPIRFIDPDGMEPYSVAGSTTTSGESMSQEDEDNGQTVKGGYGEEIDIGFVWSHTEDGGYLSDIKKNDNNQGNKDCCSGNREPKQKVAPNEIPRENGKGYGYVGNTKDLDGITYFKMSDKRGNTFWVDKDWNSIPGSSFNFWETYMGKDLQEYFPMLQKPENRISIGNIGVSIFETFYLEKLIRWPFPLPIYVPSEFIYNDGPMNFNQ</sequence>
<proteinExistence type="predicted"/>
<feature type="region of interest" description="Disordered" evidence="1">
    <location>
        <begin position="79"/>
        <end position="115"/>
    </location>
</feature>
<organism evidence="2 3">
    <name type="scientific">Algoriphagus halophilus</name>
    <dbReference type="NCBI Taxonomy" id="226505"/>
    <lineage>
        <taxon>Bacteria</taxon>
        <taxon>Pseudomonadati</taxon>
        <taxon>Bacteroidota</taxon>
        <taxon>Cytophagia</taxon>
        <taxon>Cytophagales</taxon>
        <taxon>Cyclobacteriaceae</taxon>
        <taxon>Algoriphagus</taxon>
    </lineage>
</organism>
<accession>A0A1N6FQ42</accession>
<evidence type="ECO:0000313" key="2">
    <source>
        <dbReference type="EMBL" id="SIN97374.1"/>
    </source>
</evidence>
<dbReference type="Proteomes" id="UP000185221">
    <property type="component" value="Unassembled WGS sequence"/>
</dbReference>
<reference evidence="3" key="1">
    <citation type="submission" date="2016-11" db="EMBL/GenBank/DDBJ databases">
        <authorList>
            <person name="Varghese N."/>
            <person name="Submissions S."/>
        </authorList>
    </citation>
    <scope>NUCLEOTIDE SEQUENCE [LARGE SCALE GENOMIC DNA]</scope>
    <source>
        <strain evidence="3">DSM 15292</strain>
    </source>
</reference>
<gene>
    <name evidence="2" type="ORF">SAMN05444394_2627</name>
</gene>
<keyword evidence="3" id="KW-1185">Reference proteome</keyword>
<evidence type="ECO:0008006" key="4">
    <source>
        <dbReference type="Google" id="ProtNLM"/>
    </source>
</evidence>
<feature type="compositionally biased region" description="Polar residues" evidence="1">
    <location>
        <begin position="33"/>
        <end position="43"/>
    </location>
</feature>
<feature type="region of interest" description="Disordered" evidence="1">
    <location>
        <begin position="26"/>
        <end position="56"/>
    </location>
</feature>
<protein>
    <recommendedName>
        <fullName evidence="4">RHS repeat-associated core domain-containing protein</fullName>
    </recommendedName>
</protein>
<dbReference type="EMBL" id="FSRC01000002">
    <property type="protein sequence ID" value="SIN97374.1"/>
    <property type="molecule type" value="Genomic_DNA"/>
</dbReference>
<dbReference type="AlphaFoldDB" id="A0A1N6FQ42"/>
<evidence type="ECO:0000313" key="3">
    <source>
        <dbReference type="Proteomes" id="UP000185221"/>
    </source>
</evidence>